<dbReference type="SUPFAM" id="SSF48452">
    <property type="entry name" value="TPR-like"/>
    <property type="match status" value="1"/>
</dbReference>
<reference evidence="2 3" key="1">
    <citation type="submission" date="2022-05" db="EMBL/GenBank/DDBJ databases">
        <title>Luteimonas sp. SX5, whole genome shotgun sequencing project.</title>
        <authorList>
            <person name="Zhao G."/>
            <person name="Shen L."/>
        </authorList>
    </citation>
    <scope>NUCLEOTIDE SEQUENCE [LARGE SCALE GENOMIC DNA]</scope>
    <source>
        <strain evidence="2 3">SX5</strain>
    </source>
</reference>
<keyword evidence="3" id="KW-1185">Reference proteome</keyword>
<organism evidence="2 3">
    <name type="scientific">Luteimonas galliterrae</name>
    <dbReference type="NCBI Taxonomy" id="2940486"/>
    <lineage>
        <taxon>Bacteria</taxon>
        <taxon>Pseudomonadati</taxon>
        <taxon>Pseudomonadota</taxon>
        <taxon>Gammaproteobacteria</taxon>
        <taxon>Lysobacterales</taxon>
        <taxon>Lysobacteraceae</taxon>
        <taxon>Luteimonas</taxon>
    </lineage>
</organism>
<dbReference type="SUPFAM" id="SSF53474">
    <property type="entry name" value="alpha/beta-Hydrolases"/>
    <property type="match status" value="1"/>
</dbReference>
<dbReference type="NCBIfam" id="NF047558">
    <property type="entry name" value="TPR_END_plus"/>
    <property type="match status" value="1"/>
</dbReference>
<feature type="chain" id="PRO_5046309793" description="Tetratricopeptide repeat protein" evidence="1">
    <location>
        <begin position="22"/>
        <end position="466"/>
    </location>
</feature>
<feature type="signal peptide" evidence="1">
    <location>
        <begin position="1"/>
        <end position="21"/>
    </location>
</feature>
<dbReference type="RefSeq" id="WP_249470442.1">
    <property type="nucleotide sequence ID" value="NZ_JAMBEP010000001.1"/>
</dbReference>
<dbReference type="InterPro" id="IPR029058">
    <property type="entry name" value="AB_hydrolase_fold"/>
</dbReference>
<protein>
    <recommendedName>
        <fullName evidence="4">Tetratricopeptide repeat protein</fullName>
    </recommendedName>
</protein>
<dbReference type="InterPro" id="IPR011990">
    <property type="entry name" value="TPR-like_helical_dom_sf"/>
</dbReference>
<gene>
    <name evidence="2" type="ORF">M2650_01810</name>
</gene>
<proteinExistence type="predicted"/>
<accession>A0ABT0MFD2</accession>
<comment type="caution">
    <text evidence="2">The sequence shown here is derived from an EMBL/GenBank/DDBJ whole genome shotgun (WGS) entry which is preliminary data.</text>
</comment>
<evidence type="ECO:0000256" key="1">
    <source>
        <dbReference type="SAM" id="SignalP"/>
    </source>
</evidence>
<dbReference type="Gene3D" id="1.25.40.10">
    <property type="entry name" value="Tetratricopeptide repeat domain"/>
    <property type="match status" value="1"/>
</dbReference>
<evidence type="ECO:0000313" key="2">
    <source>
        <dbReference type="EMBL" id="MCL1633383.1"/>
    </source>
</evidence>
<dbReference type="EMBL" id="JAMBEP010000001">
    <property type="protein sequence ID" value="MCL1633383.1"/>
    <property type="molecule type" value="Genomic_DNA"/>
</dbReference>
<evidence type="ECO:0008006" key="4">
    <source>
        <dbReference type="Google" id="ProtNLM"/>
    </source>
</evidence>
<evidence type="ECO:0000313" key="3">
    <source>
        <dbReference type="Proteomes" id="UP001431217"/>
    </source>
</evidence>
<sequence length="466" mass="51746">MARWSALLLYFWLAWPGAAHAQASAGEIVAKRATLAEPDQQYSLFLPGGYGADKRWPVLIILDARGRGEQILRLATDGARARGWIVISSYQSQSDVDENITLRALQALLRETGQRYAYDPKRIYLAGFSGTAKTLWTQVDPLRNVIAGMIGCGGGRPPELGALRRAPPAFFGIAGTQDFNYQEMHDLDQDLARIGATRRLDVFDGPHSWPEAAVFTEAIAWLDLMAMRQGRMPRDEAWIDEQFAARQAASDRAQGLQRWRQLEQLARDFDGLRETHALRASADALASQPSVRGALEEASRLRADERRSSARLEDWIQRIGSRDMGGRRNAPPDVPTALRELRIASLQELSRDANPAVADSAQRRLAYIKAATGSYIPARYEAAEPEVARALLQIALAIDPGLPAVHWRLARVLARLGEADAAFEELQAARRLGYVNLEDMKSDRAWAALRSDPRWPAALAPIAERR</sequence>
<keyword evidence="1" id="KW-0732">Signal</keyword>
<dbReference type="Proteomes" id="UP001431217">
    <property type="component" value="Unassembled WGS sequence"/>
</dbReference>
<name>A0ABT0MFD2_9GAMM</name>
<dbReference type="Gene3D" id="3.40.50.1820">
    <property type="entry name" value="alpha/beta hydrolase"/>
    <property type="match status" value="1"/>
</dbReference>